<feature type="signal peptide" evidence="1">
    <location>
        <begin position="1"/>
        <end position="22"/>
    </location>
</feature>
<reference evidence="2 3" key="1">
    <citation type="journal article" date="2019" name="Int. J. Syst. Evol. Microbiol.">
        <title>The Global Catalogue of Microorganisms (GCM) 10K type strain sequencing project: providing services to taxonomists for standard genome sequencing and annotation.</title>
        <authorList>
            <consortium name="The Broad Institute Genomics Platform"/>
            <consortium name="The Broad Institute Genome Sequencing Center for Infectious Disease"/>
            <person name="Wu L."/>
            <person name="Ma J."/>
        </authorList>
    </citation>
    <scope>NUCLEOTIDE SEQUENCE [LARGE SCALE GENOMIC DNA]</scope>
    <source>
        <strain evidence="2 3">JCM 15976</strain>
    </source>
</reference>
<gene>
    <name evidence="2" type="ORF">GCM10009431_10680</name>
</gene>
<dbReference type="Proteomes" id="UP001500736">
    <property type="component" value="Unassembled WGS sequence"/>
</dbReference>
<dbReference type="PROSITE" id="PS51257">
    <property type="entry name" value="PROKAR_LIPOPROTEIN"/>
    <property type="match status" value="1"/>
</dbReference>
<proteinExistence type="predicted"/>
<evidence type="ECO:0000313" key="2">
    <source>
        <dbReference type="EMBL" id="GAA0740489.1"/>
    </source>
</evidence>
<comment type="caution">
    <text evidence="2">The sequence shown here is derived from an EMBL/GenBank/DDBJ whole genome shotgun (WGS) entry which is preliminary data.</text>
</comment>
<dbReference type="RefSeq" id="WP_343796395.1">
    <property type="nucleotide sequence ID" value="NZ_BAAAGF010000001.1"/>
</dbReference>
<sequence>MKHFIYTLIILTVFLFISCSSDDSNDQPPVNNDEYITWSSLGGDYHTAQFWRGIDNDSFEVTGEELPYFNLHFLTNTIEQGDVVTINTETEEGYLGYYLGNDEDLRFKSITVEFVEVTEAYIYGEFQGSNAEVVNTEVVPNTSTPSEAVITNGRFRINL</sequence>
<organism evidence="2 3">
    <name type="scientific">Gaetbulibacter jejuensis</name>
    <dbReference type="NCBI Taxonomy" id="584607"/>
    <lineage>
        <taxon>Bacteria</taxon>
        <taxon>Pseudomonadati</taxon>
        <taxon>Bacteroidota</taxon>
        <taxon>Flavobacteriia</taxon>
        <taxon>Flavobacteriales</taxon>
        <taxon>Flavobacteriaceae</taxon>
        <taxon>Gaetbulibacter</taxon>
    </lineage>
</organism>
<protein>
    <submittedName>
        <fullName evidence="2">Uncharacterized protein</fullName>
    </submittedName>
</protein>
<dbReference type="EMBL" id="BAAAGF010000001">
    <property type="protein sequence ID" value="GAA0740489.1"/>
    <property type="molecule type" value="Genomic_DNA"/>
</dbReference>
<feature type="chain" id="PRO_5046452436" evidence="1">
    <location>
        <begin position="23"/>
        <end position="159"/>
    </location>
</feature>
<keyword evidence="3" id="KW-1185">Reference proteome</keyword>
<accession>A0ABN1JIH3</accession>
<keyword evidence="1" id="KW-0732">Signal</keyword>
<name>A0ABN1JIH3_9FLAO</name>
<evidence type="ECO:0000313" key="3">
    <source>
        <dbReference type="Proteomes" id="UP001500736"/>
    </source>
</evidence>
<evidence type="ECO:0000256" key="1">
    <source>
        <dbReference type="SAM" id="SignalP"/>
    </source>
</evidence>